<dbReference type="SUPFAM" id="SSF47384">
    <property type="entry name" value="Homodimeric domain of signal transducing histidine kinase"/>
    <property type="match status" value="1"/>
</dbReference>
<keyword evidence="5" id="KW-0597">Phosphoprotein</keyword>
<evidence type="ECO:0000256" key="11">
    <source>
        <dbReference type="SAM" id="Phobius"/>
    </source>
</evidence>
<dbReference type="GO" id="GO:0000155">
    <property type="term" value="F:phosphorelay sensor kinase activity"/>
    <property type="evidence" value="ECO:0007669"/>
    <property type="project" value="InterPro"/>
</dbReference>
<keyword evidence="8" id="KW-0418">Kinase</keyword>
<comment type="caution">
    <text evidence="14">The sequence shown here is derived from an EMBL/GenBank/DDBJ whole genome shotgun (WGS) entry which is preliminary data.</text>
</comment>
<dbReference type="AlphaFoldDB" id="A0A554WQH8"/>
<dbReference type="InterPro" id="IPR005467">
    <property type="entry name" value="His_kinase_dom"/>
</dbReference>
<evidence type="ECO:0000256" key="5">
    <source>
        <dbReference type="ARBA" id="ARBA00022553"/>
    </source>
</evidence>
<dbReference type="SMART" id="SM00388">
    <property type="entry name" value="HisKA"/>
    <property type="match status" value="1"/>
</dbReference>
<dbReference type="InterPro" id="IPR003660">
    <property type="entry name" value="HAMP_dom"/>
</dbReference>
<evidence type="ECO:0000313" key="15">
    <source>
        <dbReference type="Proteomes" id="UP000320225"/>
    </source>
</evidence>
<dbReference type="EC" id="2.7.13.3" evidence="3"/>
<evidence type="ECO:0000256" key="6">
    <source>
        <dbReference type="ARBA" id="ARBA00022679"/>
    </source>
</evidence>
<dbReference type="InterPro" id="IPR003661">
    <property type="entry name" value="HisK_dim/P_dom"/>
</dbReference>
<dbReference type="EMBL" id="VJND01000005">
    <property type="protein sequence ID" value="TSE25836.1"/>
    <property type="molecule type" value="Genomic_DNA"/>
</dbReference>
<dbReference type="CDD" id="cd06225">
    <property type="entry name" value="HAMP"/>
    <property type="match status" value="1"/>
</dbReference>
<keyword evidence="11" id="KW-0472">Membrane</keyword>
<dbReference type="Gene3D" id="1.10.8.500">
    <property type="entry name" value="HAMP domain in histidine kinase"/>
    <property type="match status" value="1"/>
</dbReference>
<dbReference type="Pfam" id="PF00672">
    <property type="entry name" value="HAMP"/>
    <property type="match status" value="1"/>
</dbReference>
<dbReference type="InterPro" id="IPR036890">
    <property type="entry name" value="HATPase_C_sf"/>
</dbReference>
<evidence type="ECO:0000256" key="9">
    <source>
        <dbReference type="ARBA" id="ARBA00022840"/>
    </source>
</evidence>
<dbReference type="PANTHER" id="PTHR44936">
    <property type="entry name" value="SENSOR PROTEIN CREC"/>
    <property type="match status" value="1"/>
</dbReference>
<evidence type="ECO:0000259" key="12">
    <source>
        <dbReference type="PROSITE" id="PS50109"/>
    </source>
</evidence>
<evidence type="ECO:0000256" key="7">
    <source>
        <dbReference type="ARBA" id="ARBA00022741"/>
    </source>
</evidence>
<accession>A0A554WQH8</accession>
<proteinExistence type="predicted"/>
<keyword evidence="7" id="KW-0547">Nucleotide-binding</keyword>
<dbReference type="CDD" id="cd00075">
    <property type="entry name" value="HATPase"/>
    <property type="match status" value="1"/>
</dbReference>
<dbReference type="SUPFAM" id="SSF158472">
    <property type="entry name" value="HAMP domain-like"/>
    <property type="match status" value="1"/>
</dbReference>
<dbReference type="PROSITE" id="PS50109">
    <property type="entry name" value="HIS_KIN"/>
    <property type="match status" value="1"/>
</dbReference>
<dbReference type="PANTHER" id="PTHR44936:SF10">
    <property type="entry name" value="SENSOR PROTEIN RSTB"/>
    <property type="match status" value="1"/>
</dbReference>
<keyword evidence="15" id="KW-1185">Reference proteome</keyword>
<dbReference type="OrthoDB" id="9804645at2"/>
<keyword evidence="11" id="KW-0812">Transmembrane</keyword>
<feature type="coiled-coil region" evidence="10">
    <location>
        <begin position="135"/>
        <end position="198"/>
    </location>
</feature>
<dbReference type="SUPFAM" id="SSF55874">
    <property type="entry name" value="ATPase domain of HSP90 chaperone/DNA topoisomerase II/histidine kinase"/>
    <property type="match status" value="1"/>
</dbReference>
<reference evidence="14 15" key="1">
    <citation type="submission" date="2019-07" db="EMBL/GenBank/DDBJ databases">
        <title>Tepidimonas sediminis YIM 72259 draft genome.</title>
        <authorList>
            <person name="Da Costa M.S."/>
            <person name="Froufe H.J.C."/>
            <person name="Egas C."/>
            <person name="Albuquerque L."/>
        </authorList>
    </citation>
    <scope>NUCLEOTIDE SEQUENCE [LARGE SCALE GENOMIC DNA]</scope>
    <source>
        <strain evidence="14 15">YIM 72259</strain>
    </source>
</reference>
<dbReference type="RefSeq" id="WP_143894377.1">
    <property type="nucleotide sequence ID" value="NZ_VJND01000005.1"/>
</dbReference>
<dbReference type="PRINTS" id="PR00344">
    <property type="entry name" value="BCTRLSENSOR"/>
</dbReference>
<dbReference type="InterPro" id="IPR003594">
    <property type="entry name" value="HATPase_dom"/>
</dbReference>
<dbReference type="Pfam" id="PF00512">
    <property type="entry name" value="HisKA"/>
    <property type="match status" value="1"/>
</dbReference>
<evidence type="ECO:0000256" key="4">
    <source>
        <dbReference type="ARBA" id="ARBA00022475"/>
    </source>
</evidence>
<dbReference type="GO" id="GO:0005886">
    <property type="term" value="C:plasma membrane"/>
    <property type="evidence" value="ECO:0007669"/>
    <property type="project" value="UniProtKB-SubCell"/>
</dbReference>
<dbReference type="PROSITE" id="PS50885">
    <property type="entry name" value="HAMP"/>
    <property type="match status" value="1"/>
</dbReference>
<dbReference type="Gene3D" id="1.10.287.130">
    <property type="match status" value="1"/>
</dbReference>
<dbReference type="Proteomes" id="UP000320225">
    <property type="component" value="Unassembled WGS sequence"/>
</dbReference>
<dbReference type="InterPro" id="IPR050980">
    <property type="entry name" value="2C_sensor_his_kinase"/>
</dbReference>
<evidence type="ECO:0000313" key="14">
    <source>
        <dbReference type="EMBL" id="TSE25836.1"/>
    </source>
</evidence>
<comment type="catalytic activity">
    <reaction evidence="1">
        <text>ATP + protein L-histidine = ADP + protein N-phospho-L-histidine.</text>
        <dbReference type="EC" id="2.7.13.3"/>
    </reaction>
</comment>
<sequence length="371" mass="39345">MRRLYLRFYAALLGALLLFGVLALAAFEYHAQAQREEERAAWIDLAGGWAEPALEPLAEAEAPPARRLLAVAATLALLALLIGAAAHPVMRSLSRRLEALRAGVQAFGAGELGRRVPVQGRDEVAELAVAFNAAAARLEALVQAQRRLLANASHELRSPLARLKLALELLDGAAPAAAARHRAEIARNIAELDALIDELLLAARLQADAVSEAALQPVDLRALAAEEGAAAGARLDLPAELDPVPGDARLLRRALRNLLDNARRYAPGEPPQLTLRDGGDHVELRVADRGPGVPAAERERIFEPFHRLPGHAEHAGGVGLGLSLVRQIAAAHGGRVHCEDHPGGGACFVLWLPRQAPAAVAQPTSRASASR</sequence>
<feature type="domain" description="HAMP" evidence="13">
    <location>
        <begin position="91"/>
        <end position="143"/>
    </location>
</feature>
<dbReference type="SMART" id="SM00304">
    <property type="entry name" value="HAMP"/>
    <property type="match status" value="1"/>
</dbReference>
<evidence type="ECO:0000256" key="2">
    <source>
        <dbReference type="ARBA" id="ARBA00004651"/>
    </source>
</evidence>
<comment type="subcellular location">
    <subcellularLocation>
        <location evidence="2">Cell membrane</location>
        <topology evidence="2">Multi-pass membrane protein</topology>
    </subcellularLocation>
</comment>
<keyword evidence="10" id="KW-0175">Coiled coil</keyword>
<keyword evidence="9" id="KW-0067">ATP-binding</keyword>
<keyword evidence="4" id="KW-1003">Cell membrane</keyword>
<feature type="domain" description="Histidine kinase" evidence="12">
    <location>
        <begin position="151"/>
        <end position="356"/>
    </location>
</feature>
<evidence type="ECO:0000256" key="8">
    <source>
        <dbReference type="ARBA" id="ARBA00022777"/>
    </source>
</evidence>
<evidence type="ECO:0000256" key="3">
    <source>
        <dbReference type="ARBA" id="ARBA00012438"/>
    </source>
</evidence>
<gene>
    <name evidence="14" type="primary">rstB</name>
    <name evidence="14" type="ORF">Tsedi_01060</name>
</gene>
<name>A0A554WQH8_9BURK</name>
<keyword evidence="6 14" id="KW-0808">Transferase</keyword>
<evidence type="ECO:0000256" key="10">
    <source>
        <dbReference type="SAM" id="Coils"/>
    </source>
</evidence>
<dbReference type="SMART" id="SM00387">
    <property type="entry name" value="HATPase_c"/>
    <property type="match status" value="1"/>
</dbReference>
<dbReference type="InterPro" id="IPR036097">
    <property type="entry name" value="HisK_dim/P_sf"/>
</dbReference>
<organism evidence="14 15">
    <name type="scientific">Tepidimonas sediminis</name>
    <dbReference type="NCBI Taxonomy" id="2588941"/>
    <lineage>
        <taxon>Bacteria</taxon>
        <taxon>Pseudomonadati</taxon>
        <taxon>Pseudomonadota</taxon>
        <taxon>Betaproteobacteria</taxon>
        <taxon>Burkholderiales</taxon>
        <taxon>Tepidimonas</taxon>
    </lineage>
</organism>
<keyword evidence="11" id="KW-1133">Transmembrane helix</keyword>
<evidence type="ECO:0000256" key="1">
    <source>
        <dbReference type="ARBA" id="ARBA00000085"/>
    </source>
</evidence>
<protein>
    <recommendedName>
        <fullName evidence="3">histidine kinase</fullName>
        <ecNumber evidence="3">2.7.13.3</ecNumber>
    </recommendedName>
</protein>
<dbReference type="CDD" id="cd00082">
    <property type="entry name" value="HisKA"/>
    <property type="match status" value="1"/>
</dbReference>
<dbReference type="InterPro" id="IPR004358">
    <property type="entry name" value="Sig_transdc_His_kin-like_C"/>
</dbReference>
<dbReference type="GO" id="GO:0005524">
    <property type="term" value="F:ATP binding"/>
    <property type="evidence" value="ECO:0007669"/>
    <property type="project" value="UniProtKB-KW"/>
</dbReference>
<feature type="transmembrane region" description="Helical" evidence="11">
    <location>
        <begin position="68"/>
        <end position="86"/>
    </location>
</feature>
<evidence type="ECO:0000259" key="13">
    <source>
        <dbReference type="PROSITE" id="PS50885"/>
    </source>
</evidence>
<dbReference type="Gene3D" id="3.30.565.10">
    <property type="entry name" value="Histidine kinase-like ATPase, C-terminal domain"/>
    <property type="match status" value="1"/>
</dbReference>
<dbReference type="Pfam" id="PF02518">
    <property type="entry name" value="HATPase_c"/>
    <property type="match status" value="1"/>
</dbReference>